<name>A0A2S7D0M4_9XANT</name>
<keyword evidence="3 6" id="KW-1133">Transmembrane helix</keyword>
<feature type="region of interest" description="Disordered" evidence="5">
    <location>
        <begin position="44"/>
        <end position="134"/>
    </location>
</feature>
<dbReference type="InterPro" id="IPR006260">
    <property type="entry name" value="TonB/TolA_C"/>
</dbReference>
<organism evidence="7 8">
    <name type="scientific">Xanthomonas pisi</name>
    <dbReference type="NCBI Taxonomy" id="56457"/>
    <lineage>
        <taxon>Bacteria</taxon>
        <taxon>Pseudomonadati</taxon>
        <taxon>Pseudomonadota</taxon>
        <taxon>Gammaproteobacteria</taxon>
        <taxon>Lysobacterales</taxon>
        <taxon>Lysobacteraceae</taxon>
        <taxon>Xanthomonas</taxon>
    </lineage>
</organism>
<feature type="compositionally biased region" description="Pro residues" evidence="5">
    <location>
        <begin position="60"/>
        <end position="72"/>
    </location>
</feature>
<evidence type="ECO:0000313" key="7">
    <source>
        <dbReference type="EMBL" id="PPU67279.1"/>
    </source>
</evidence>
<dbReference type="PRINTS" id="PR01217">
    <property type="entry name" value="PRICHEXTENSN"/>
</dbReference>
<keyword evidence="4 6" id="KW-0472">Membrane</keyword>
<keyword evidence="2 6" id="KW-0812">Transmembrane</keyword>
<dbReference type="Proteomes" id="UP000238191">
    <property type="component" value="Unassembled WGS sequence"/>
</dbReference>
<feature type="transmembrane region" description="Helical" evidence="6">
    <location>
        <begin position="22"/>
        <end position="40"/>
    </location>
</feature>
<sequence length="230" mass="23728">MDALDPTSPLQQPTGVGRWRKLAIVLAVLALLGWLVSLALRPSTAPSPRAQPPRITHVTLPPPPPPPPPPPKPELEPPKPQPRMLDKPMATPDPSPPKPAQAPPGDPLTAAAGPGDNPFGLQAGDGGGTRIGGGGGGGSPFAAYAASVQRAVQMLLQRDEKTRKGRYRATVAVWLNSDGSIARTRVIASAGTPELDAAIAQALQNKPLPQPPPADLPQPIQLRIGALAPG</sequence>
<evidence type="ECO:0000256" key="2">
    <source>
        <dbReference type="ARBA" id="ARBA00022692"/>
    </source>
</evidence>
<comment type="caution">
    <text evidence="7">The sequence shown here is derived from an EMBL/GenBank/DDBJ whole genome shotgun (WGS) entry which is preliminary data.</text>
</comment>
<dbReference type="EMBL" id="MDEI01000014">
    <property type="protein sequence ID" value="PPU67279.1"/>
    <property type="molecule type" value="Genomic_DNA"/>
</dbReference>
<dbReference type="OrthoDB" id="6023141at2"/>
<accession>A0A2S7D0M4</accession>
<protein>
    <recommendedName>
        <fullName evidence="9">Energy transducer TonB</fullName>
    </recommendedName>
</protein>
<keyword evidence="8" id="KW-1185">Reference proteome</keyword>
<dbReference type="NCBIfam" id="TIGR01352">
    <property type="entry name" value="tonB_Cterm"/>
    <property type="match status" value="1"/>
</dbReference>
<evidence type="ECO:0000256" key="4">
    <source>
        <dbReference type="ARBA" id="ARBA00023136"/>
    </source>
</evidence>
<evidence type="ECO:0000313" key="8">
    <source>
        <dbReference type="Proteomes" id="UP000238191"/>
    </source>
</evidence>
<dbReference type="Pfam" id="PF13103">
    <property type="entry name" value="TonB_2"/>
    <property type="match status" value="1"/>
</dbReference>
<gene>
    <name evidence="7" type="ORF">XpiCFBP4643_15920</name>
</gene>
<evidence type="ECO:0000256" key="1">
    <source>
        <dbReference type="ARBA" id="ARBA00004167"/>
    </source>
</evidence>
<dbReference type="SUPFAM" id="SSF74653">
    <property type="entry name" value="TolA/TonB C-terminal domain"/>
    <property type="match status" value="1"/>
</dbReference>
<feature type="compositionally biased region" description="Gly residues" evidence="5">
    <location>
        <begin position="123"/>
        <end position="134"/>
    </location>
</feature>
<dbReference type="RefSeq" id="WP_104612168.1">
    <property type="nucleotide sequence ID" value="NZ_MDEI01000014.1"/>
</dbReference>
<reference evidence="8" key="1">
    <citation type="submission" date="2016-08" db="EMBL/GenBank/DDBJ databases">
        <authorList>
            <person name="Merda D."/>
            <person name="Briand M."/>
            <person name="Taghouti G."/>
            <person name="Carrere S."/>
            <person name="Gouzy J."/>
            <person name="Portier P."/>
            <person name="Jacques M.-A."/>
            <person name="Fischer-Le Saux M."/>
        </authorList>
    </citation>
    <scope>NUCLEOTIDE SEQUENCE [LARGE SCALE GENOMIC DNA]</scope>
    <source>
        <strain evidence="8">CFBP4643</strain>
    </source>
</reference>
<evidence type="ECO:0000256" key="3">
    <source>
        <dbReference type="ARBA" id="ARBA00022989"/>
    </source>
</evidence>
<dbReference type="AlphaFoldDB" id="A0A2S7D0M4"/>
<evidence type="ECO:0008006" key="9">
    <source>
        <dbReference type="Google" id="ProtNLM"/>
    </source>
</evidence>
<evidence type="ECO:0000256" key="5">
    <source>
        <dbReference type="SAM" id="MobiDB-lite"/>
    </source>
</evidence>
<evidence type="ECO:0000256" key="6">
    <source>
        <dbReference type="SAM" id="Phobius"/>
    </source>
</evidence>
<feature type="compositionally biased region" description="Pro residues" evidence="5">
    <location>
        <begin position="91"/>
        <end position="106"/>
    </location>
</feature>
<dbReference type="GO" id="GO:0016020">
    <property type="term" value="C:membrane"/>
    <property type="evidence" value="ECO:0007669"/>
    <property type="project" value="UniProtKB-SubCell"/>
</dbReference>
<proteinExistence type="predicted"/>
<comment type="subcellular location">
    <subcellularLocation>
        <location evidence="1">Membrane</location>
        <topology evidence="1">Single-pass membrane protein</topology>
    </subcellularLocation>
</comment>
<dbReference type="Gene3D" id="3.30.1150.10">
    <property type="match status" value="1"/>
</dbReference>